<protein>
    <recommendedName>
        <fullName evidence="3">Methyltransferase domain-containing protein</fullName>
    </recommendedName>
</protein>
<dbReference type="SUPFAM" id="SSF53335">
    <property type="entry name" value="S-adenosyl-L-methionine-dependent methyltransferases"/>
    <property type="match status" value="1"/>
</dbReference>
<name>A0ABX1U283_9PROT</name>
<proteinExistence type="predicted"/>
<organism evidence="1 2">
    <name type="scientific">Candidatus Accumulibacter phosphatis</name>
    <dbReference type="NCBI Taxonomy" id="327160"/>
    <lineage>
        <taxon>Bacteria</taxon>
        <taxon>Pseudomonadati</taxon>
        <taxon>Pseudomonadota</taxon>
        <taxon>Betaproteobacteria</taxon>
        <taxon>Candidatus Accumulibacter</taxon>
    </lineage>
</organism>
<evidence type="ECO:0000313" key="2">
    <source>
        <dbReference type="Proteomes" id="UP000749010"/>
    </source>
</evidence>
<sequence length="142" mass="15418">MAQNKLAEHQLEAFYHDLFVEDQARDFVALLGGNPSCGEIVDMGGGCGFFAHQLKSQSECNVKVIDMDVTSVKACHELGVEAIQGDALSPEITGREGVVCFNLILHHLVGESETKNAGYANAGFVGMEEAPCEIHFCQRVYL</sequence>
<reference evidence="1 2" key="1">
    <citation type="submission" date="2019-03" db="EMBL/GenBank/DDBJ databases">
        <title>Metabolic reconstructions from genomes of highly enriched 'Candidatus Accumulibacter' and 'Candidatus Competibacter' bioreactor populations.</title>
        <authorList>
            <person name="Annavajhala M.K."/>
            <person name="Welles L."/>
            <person name="Abbas B."/>
            <person name="Sorokin D."/>
            <person name="Park H."/>
            <person name="Van Loosdrecht M."/>
            <person name="Chandran K."/>
        </authorList>
    </citation>
    <scope>NUCLEOTIDE SEQUENCE [LARGE SCALE GENOMIC DNA]</scope>
    <source>
        <strain evidence="1 2">SBR_S</strain>
    </source>
</reference>
<gene>
    <name evidence="1" type="ORF">E4Q23_19815</name>
</gene>
<dbReference type="EMBL" id="SPMY01000071">
    <property type="protein sequence ID" value="NMQ29810.1"/>
    <property type="molecule type" value="Genomic_DNA"/>
</dbReference>
<evidence type="ECO:0000313" key="1">
    <source>
        <dbReference type="EMBL" id="NMQ29810.1"/>
    </source>
</evidence>
<dbReference type="Gene3D" id="3.40.50.150">
    <property type="entry name" value="Vaccinia Virus protein VP39"/>
    <property type="match status" value="1"/>
</dbReference>
<dbReference type="Proteomes" id="UP000749010">
    <property type="component" value="Unassembled WGS sequence"/>
</dbReference>
<dbReference type="RefSeq" id="WP_169068265.1">
    <property type="nucleotide sequence ID" value="NZ_SPMY01000071.1"/>
</dbReference>
<accession>A0ABX1U283</accession>
<comment type="caution">
    <text evidence="1">The sequence shown here is derived from an EMBL/GenBank/DDBJ whole genome shotgun (WGS) entry which is preliminary data.</text>
</comment>
<keyword evidence="2" id="KW-1185">Reference proteome</keyword>
<dbReference type="InterPro" id="IPR029063">
    <property type="entry name" value="SAM-dependent_MTases_sf"/>
</dbReference>
<evidence type="ECO:0008006" key="3">
    <source>
        <dbReference type="Google" id="ProtNLM"/>
    </source>
</evidence>